<sequence length="226" mass="24505">MIPQQGPDPESPAGELDRLLDRRAAELGIDHALLRVWRELGYVPTSATRDLFAPEELARWERIAASSGDDTDLTDLVRLLSEDLDEVLAATLAARSPEPARRFAARVIETDLLVALEEGPDRREPETLGVTLAFLLLAGWITLSTPGRCGAEPAVSAVREGIGPKCAELAAAAARLLARDPVEDLGEELLPALVLLLAGVVLRHGDGDPGFVRRYDRSRHEDTPSR</sequence>
<dbReference type="STRING" id="95161.SAMN05660874_03353"/>
<organism evidence="1 2">
    <name type="scientific">Saccharopolyspora flava</name>
    <dbReference type="NCBI Taxonomy" id="95161"/>
    <lineage>
        <taxon>Bacteria</taxon>
        <taxon>Bacillati</taxon>
        <taxon>Actinomycetota</taxon>
        <taxon>Actinomycetes</taxon>
        <taxon>Pseudonocardiales</taxon>
        <taxon>Pseudonocardiaceae</taxon>
        <taxon>Saccharopolyspora</taxon>
    </lineage>
</organism>
<evidence type="ECO:0000313" key="2">
    <source>
        <dbReference type="Proteomes" id="UP000198852"/>
    </source>
</evidence>
<dbReference type="RefSeq" id="WP_093418727.1">
    <property type="nucleotide sequence ID" value="NZ_FOZX01000005.1"/>
</dbReference>
<proteinExistence type="predicted"/>
<gene>
    <name evidence="1" type="ORF">SAMN05660874_03353</name>
</gene>
<dbReference type="AlphaFoldDB" id="A0A1I6SRY4"/>
<dbReference type="OrthoDB" id="3574377at2"/>
<evidence type="ECO:0000313" key="1">
    <source>
        <dbReference type="EMBL" id="SFS79629.1"/>
    </source>
</evidence>
<reference evidence="2" key="1">
    <citation type="submission" date="2016-10" db="EMBL/GenBank/DDBJ databases">
        <authorList>
            <person name="Varghese N."/>
            <person name="Submissions S."/>
        </authorList>
    </citation>
    <scope>NUCLEOTIDE SEQUENCE [LARGE SCALE GENOMIC DNA]</scope>
    <source>
        <strain evidence="2">DSM 44771</strain>
    </source>
</reference>
<keyword evidence="2" id="KW-1185">Reference proteome</keyword>
<dbReference type="Proteomes" id="UP000198852">
    <property type="component" value="Unassembled WGS sequence"/>
</dbReference>
<protein>
    <submittedName>
        <fullName evidence="1">Uncharacterized protein</fullName>
    </submittedName>
</protein>
<dbReference type="EMBL" id="FOZX01000005">
    <property type="protein sequence ID" value="SFS79629.1"/>
    <property type="molecule type" value="Genomic_DNA"/>
</dbReference>
<accession>A0A1I6SRY4</accession>
<name>A0A1I6SRY4_9PSEU</name>